<evidence type="ECO:0000313" key="2">
    <source>
        <dbReference type="EMBL" id="RNA34595.1"/>
    </source>
</evidence>
<comment type="caution">
    <text evidence="2">The sequence shown here is derived from an EMBL/GenBank/DDBJ whole genome shotgun (WGS) entry which is preliminary data.</text>
</comment>
<name>A0A3M7SFY4_BRAPC</name>
<organism evidence="2 3">
    <name type="scientific">Brachionus plicatilis</name>
    <name type="common">Marine rotifer</name>
    <name type="synonym">Brachionus muelleri</name>
    <dbReference type="NCBI Taxonomy" id="10195"/>
    <lineage>
        <taxon>Eukaryota</taxon>
        <taxon>Metazoa</taxon>
        <taxon>Spiralia</taxon>
        <taxon>Gnathifera</taxon>
        <taxon>Rotifera</taxon>
        <taxon>Eurotatoria</taxon>
        <taxon>Monogononta</taxon>
        <taxon>Pseudotrocha</taxon>
        <taxon>Ploima</taxon>
        <taxon>Brachionidae</taxon>
        <taxon>Brachionus</taxon>
    </lineage>
</organism>
<dbReference type="EMBL" id="REGN01001448">
    <property type="protein sequence ID" value="RNA34595.1"/>
    <property type="molecule type" value="Genomic_DNA"/>
</dbReference>
<dbReference type="AlphaFoldDB" id="A0A3M7SFY4"/>
<evidence type="ECO:0000256" key="1">
    <source>
        <dbReference type="ARBA" id="ARBA00009817"/>
    </source>
</evidence>
<accession>A0A3M7SFY4</accession>
<comment type="similarity">
    <text evidence="1">Belongs to the HEBP family.</text>
</comment>
<dbReference type="SUPFAM" id="SSF55136">
    <property type="entry name" value="Probable bacterial effector-binding domain"/>
    <property type="match status" value="1"/>
</dbReference>
<gene>
    <name evidence="2" type="ORF">BpHYR1_014170</name>
</gene>
<dbReference type="PANTHER" id="PTHR11220">
    <property type="entry name" value="HEME-BINDING PROTEIN-RELATED"/>
    <property type="match status" value="1"/>
</dbReference>
<reference evidence="2 3" key="1">
    <citation type="journal article" date="2018" name="Sci. Rep.">
        <title>Genomic signatures of local adaptation to the degree of environmental predictability in rotifers.</title>
        <authorList>
            <person name="Franch-Gras L."/>
            <person name="Hahn C."/>
            <person name="Garcia-Roger E.M."/>
            <person name="Carmona M.J."/>
            <person name="Serra M."/>
            <person name="Gomez A."/>
        </authorList>
    </citation>
    <scope>NUCLEOTIDE SEQUENCE [LARGE SCALE GENOMIC DNA]</scope>
    <source>
        <strain evidence="2">HYR1</strain>
    </source>
</reference>
<dbReference type="PANTHER" id="PTHR11220:SF1">
    <property type="entry name" value="HEME-BINDING PROTEIN 2"/>
    <property type="match status" value="1"/>
</dbReference>
<dbReference type="InterPro" id="IPR011256">
    <property type="entry name" value="Reg_factor_effector_dom_sf"/>
</dbReference>
<dbReference type="Proteomes" id="UP000276133">
    <property type="component" value="Unassembled WGS sequence"/>
</dbReference>
<proteinExistence type="inferred from homology"/>
<dbReference type="STRING" id="10195.A0A3M7SFY4"/>
<protein>
    <submittedName>
        <fullName evidence="2">Heme-binding 2-like</fullName>
    </submittedName>
</protein>
<dbReference type="Gene3D" id="3.20.80.10">
    <property type="entry name" value="Regulatory factor, effector binding domain"/>
    <property type="match status" value="1"/>
</dbReference>
<evidence type="ECO:0000313" key="3">
    <source>
        <dbReference type="Proteomes" id="UP000276133"/>
    </source>
</evidence>
<keyword evidence="3" id="KW-1185">Reference proteome</keyword>
<dbReference type="InterPro" id="IPR006917">
    <property type="entry name" value="SOUL_heme-bd"/>
</dbReference>
<sequence>MPFGNLKKMVNVGKNICSDLTVPVQKSLEKNENFETRFYEKNRYVVYKYKTIDSKNPNKNNSGDDPVMKNVWRLMKYTQGENDKKKNMKLYMPVFVFIETIGESQEDPEGDVECEVRMMVSLPPEYQGENADIPMPNNPELFIDVLEGFKCYVRTFSGFSNEKIFKTETEKLRISLNEVDIKHQKSKCICISYDPPYKAFNRRNEVILISV</sequence>
<dbReference type="Pfam" id="PF04832">
    <property type="entry name" value="SOUL"/>
    <property type="match status" value="1"/>
</dbReference>
<dbReference type="OrthoDB" id="9980274at2759"/>